<dbReference type="Proteomes" id="UP000823388">
    <property type="component" value="Chromosome 8N"/>
</dbReference>
<dbReference type="AlphaFoldDB" id="A0A8T0P8F3"/>
<reference evidence="2" key="1">
    <citation type="submission" date="2020-05" db="EMBL/GenBank/DDBJ databases">
        <title>WGS assembly of Panicum virgatum.</title>
        <authorList>
            <person name="Lovell J.T."/>
            <person name="Jenkins J."/>
            <person name="Shu S."/>
            <person name="Juenger T.E."/>
            <person name="Schmutz J."/>
        </authorList>
    </citation>
    <scope>NUCLEOTIDE SEQUENCE</scope>
    <source>
        <strain evidence="2">AP13</strain>
    </source>
</reference>
<comment type="caution">
    <text evidence="2">The sequence shown here is derived from an EMBL/GenBank/DDBJ whole genome shotgun (WGS) entry which is preliminary data.</text>
</comment>
<protein>
    <submittedName>
        <fullName evidence="2">Uncharacterized protein</fullName>
    </submittedName>
</protein>
<name>A0A8T0P8F3_PANVG</name>
<evidence type="ECO:0000313" key="2">
    <source>
        <dbReference type="EMBL" id="KAG2558063.1"/>
    </source>
</evidence>
<evidence type="ECO:0000256" key="1">
    <source>
        <dbReference type="SAM" id="MobiDB-lite"/>
    </source>
</evidence>
<sequence>MTTVSTTDYPSDTISCGGYGHGWSKEQMRGHQGEQANVQDSGATTTGSTAPGFATNKKSEYYGGGYGTFAKNGGGYGGKQSEYSGAYGGRRGTAGSMESCYSSYYGGGYGDFRYDNGYGAFGPYAYGLGFGGNPHDLGKLKTRYQQHIQEMTSYRKHVNDRESKTVDTNTTPLKQGRREYPMTSSTSSSASGWWRSVPVE</sequence>
<proteinExistence type="predicted"/>
<feature type="region of interest" description="Disordered" evidence="1">
    <location>
        <begin position="156"/>
        <end position="200"/>
    </location>
</feature>
<dbReference type="EMBL" id="CM029052">
    <property type="protein sequence ID" value="KAG2558063.1"/>
    <property type="molecule type" value="Genomic_DNA"/>
</dbReference>
<gene>
    <name evidence="2" type="ORF">PVAP13_8NG135000</name>
</gene>
<organism evidence="2 3">
    <name type="scientific">Panicum virgatum</name>
    <name type="common">Blackwell switchgrass</name>
    <dbReference type="NCBI Taxonomy" id="38727"/>
    <lineage>
        <taxon>Eukaryota</taxon>
        <taxon>Viridiplantae</taxon>
        <taxon>Streptophyta</taxon>
        <taxon>Embryophyta</taxon>
        <taxon>Tracheophyta</taxon>
        <taxon>Spermatophyta</taxon>
        <taxon>Magnoliopsida</taxon>
        <taxon>Liliopsida</taxon>
        <taxon>Poales</taxon>
        <taxon>Poaceae</taxon>
        <taxon>PACMAD clade</taxon>
        <taxon>Panicoideae</taxon>
        <taxon>Panicodae</taxon>
        <taxon>Paniceae</taxon>
        <taxon>Panicinae</taxon>
        <taxon>Panicum</taxon>
        <taxon>Panicum sect. Hiantes</taxon>
    </lineage>
</organism>
<evidence type="ECO:0000313" key="3">
    <source>
        <dbReference type="Proteomes" id="UP000823388"/>
    </source>
</evidence>
<feature type="region of interest" description="Disordered" evidence="1">
    <location>
        <begin position="25"/>
        <end position="50"/>
    </location>
</feature>
<keyword evidence="3" id="KW-1185">Reference proteome</keyword>
<accession>A0A8T0P8F3</accession>